<reference evidence="2" key="2">
    <citation type="submission" date="2021-04" db="EMBL/GenBank/DDBJ databases">
        <authorList>
            <person name="Gilroy R."/>
        </authorList>
    </citation>
    <scope>NUCLEOTIDE SEQUENCE</scope>
    <source>
        <strain evidence="2">5933</strain>
    </source>
</reference>
<evidence type="ECO:0000313" key="2">
    <source>
        <dbReference type="EMBL" id="HJC73068.1"/>
    </source>
</evidence>
<dbReference type="Proteomes" id="UP000823918">
    <property type="component" value="Unassembled WGS sequence"/>
</dbReference>
<reference evidence="2" key="1">
    <citation type="journal article" date="2021" name="PeerJ">
        <title>Extensive microbial diversity within the chicken gut microbiome revealed by metagenomics and culture.</title>
        <authorList>
            <person name="Gilroy R."/>
            <person name="Ravi A."/>
            <person name="Getino M."/>
            <person name="Pursley I."/>
            <person name="Horton D.L."/>
            <person name="Alikhan N.F."/>
            <person name="Baker D."/>
            <person name="Gharbi K."/>
            <person name="Hall N."/>
            <person name="Watson M."/>
            <person name="Adriaenssens E.M."/>
            <person name="Foster-Nyarko E."/>
            <person name="Jarju S."/>
            <person name="Secka A."/>
            <person name="Antonio M."/>
            <person name="Oren A."/>
            <person name="Chaudhuri R.R."/>
            <person name="La Ragione R."/>
            <person name="Hildebrand F."/>
            <person name="Pallen M.J."/>
        </authorList>
    </citation>
    <scope>NUCLEOTIDE SEQUENCE</scope>
    <source>
        <strain evidence="2">5933</strain>
    </source>
</reference>
<dbReference type="Pfam" id="PF10105">
    <property type="entry name" value="DUF2344"/>
    <property type="match status" value="1"/>
</dbReference>
<sequence>MITARLWFTKTGEASYISLLDLQRVMQRALKRSGLPVWYTQGFNPHIYMTFSAPLALGQESLTESLDFRLAEEVNWTAACDTLNGCLPRGIRAVRVEEAKMDPSQIAAACYELSVSKEYAGKAREAFDAYNEAAQVIVVKEGKRGKKKELDLKQYAPVLDYKNKDGGLVVRLTLPAGNTFTVNPAMILTWLSENHGLESYRVQILRTGLQTAEGKAFV</sequence>
<gene>
    <name evidence="2" type="ORF">H9698_09800</name>
</gene>
<dbReference type="NCBIfam" id="TIGR03936">
    <property type="entry name" value="sam_1_link_chp"/>
    <property type="match status" value="1"/>
</dbReference>
<comment type="caution">
    <text evidence="2">The sequence shown here is derived from an EMBL/GenBank/DDBJ whole genome shotgun (WGS) entry which is preliminary data.</text>
</comment>
<feature type="domain" description="DUF2344" evidence="1">
    <location>
        <begin position="5"/>
        <end position="184"/>
    </location>
</feature>
<proteinExistence type="predicted"/>
<evidence type="ECO:0000259" key="1">
    <source>
        <dbReference type="Pfam" id="PF10105"/>
    </source>
</evidence>
<organism evidence="2 3">
    <name type="scientific">Candidatus Ruthenibacterium merdavium</name>
    <dbReference type="NCBI Taxonomy" id="2838752"/>
    <lineage>
        <taxon>Bacteria</taxon>
        <taxon>Bacillati</taxon>
        <taxon>Bacillota</taxon>
        <taxon>Clostridia</taxon>
        <taxon>Eubacteriales</taxon>
        <taxon>Oscillospiraceae</taxon>
        <taxon>Ruthenibacterium</taxon>
    </lineage>
</organism>
<evidence type="ECO:0000313" key="3">
    <source>
        <dbReference type="Proteomes" id="UP000823918"/>
    </source>
</evidence>
<dbReference type="InterPro" id="IPR018768">
    <property type="entry name" value="DUF2344"/>
</dbReference>
<dbReference type="AlphaFoldDB" id="A0A9D2Q530"/>
<dbReference type="EMBL" id="DWWA01000051">
    <property type="protein sequence ID" value="HJC73068.1"/>
    <property type="molecule type" value="Genomic_DNA"/>
</dbReference>
<protein>
    <submittedName>
        <fullName evidence="2">TIGR03936 family radical SAM-associated protein</fullName>
    </submittedName>
</protein>
<name>A0A9D2Q530_9FIRM</name>
<accession>A0A9D2Q530</accession>